<dbReference type="PANTHER" id="PTHR21597">
    <property type="entry name" value="THO2 PROTEIN"/>
    <property type="match status" value="1"/>
</dbReference>
<dbReference type="GO" id="GO:0006406">
    <property type="term" value="P:mRNA export from nucleus"/>
    <property type="evidence" value="ECO:0007669"/>
    <property type="project" value="InterPro"/>
</dbReference>
<evidence type="ECO:0000256" key="2">
    <source>
        <dbReference type="ARBA" id="ARBA00007857"/>
    </source>
</evidence>
<evidence type="ECO:0000256" key="1">
    <source>
        <dbReference type="ARBA" id="ARBA00004123"/>
    </source>
</evidence>
<dbReference type="InterPro" id="IPR032302">
    <property type="entry name" value="THOC2_N"/>
</dbReference>
<comment type="similarity">
    <text evidence="2">Belongs to the THOC2 family.</text>
</comment>
<evidence type="ECO:0000256" key="5">
    <source>
        <dbReference type="ARBA" id="ARBA00047033"/>
    </source>
</evidence>
<evidence type="ECO:0000256" key="6">
    <source>
        <dbReference type="SAM" id="Coils"/>
    </source>
</evidence>
<protein>
    <recommendedName>
        <fullName evidence="3">THO complex subunit 2</fullName>
    </recommendedName>
</protein>
<evidence type="ECO:0000259" key="9">
    <source>
        <dbReference type="Pfam" id="PF11732"/>
    </source>
</evidence>
<dbReference type="Pfam" id="PF11262">
    <property type="entry name" value="Tho2"/>
    <property type="match status" value="2"/>
</dbReference>
<dbReference type="GO" id="GO:0000445">
    <property type="term" value="C:THO complex part of transcription export complex"/>
    <property type="evidence" value="ECO:0007669"/>
    <property type="project" value="TreeGrafter"/>
</dbReference>
<organism evidence="11 12">
    <name type="scientific">Zophobas morio</name>
    <dbReference type="NCBI Taxonomy" id="2755281"/>
    <lineage>
        <taxon>Eukaryota</taxon>
        <taxon>Metazoa</taxon>
        <taxon>Ecdysozoa</taxon>
        <taxon>Arthropoda</taxon>
        <taxon>Hexapoda</taxon>
        <taxon>Insecta</taxon>
        <taxon>Pterygota</taxon>
        <taxon>Neoptera</taxon>
        <taxon>Endopterygota</taxon>
        <taxon>Coleoptera</taxon>
        <taxon>Polyphaga</taxon>
        <taxon>Cucujiformia</taxon>
        <taxon>Tenebrionidae</taxon>
        <taxon>Zophobas</taxon>
    </lineage>
</organism>
<dbReference type="Proteomes" id="UP001168821">
    <property type="component" value="Unassembled WGS sequence"/>
</dbReference>
<comment type="caution">
    <text evidence="11">The sequence shown here is derived from an EMBL/GenBank/DDBJ whole genome shotgun (WGS) entry which is preliminary data.</text>
</comment>
<dbReference type="GO" id="GO:0003729">
    <property type="term" value="F:mRNA binding"/>
    <property type="evidence" value="ECO:0007669"/>
    <property type="project" value="TreeGrafter"/>
</dbReference>
<proteinExistence type="inferred from homology"/>
<gene>
    <name evidence="11" type="ORF">Zmor_004208</name>
</gene>
<evidence type="ECO:0000259" key="8">
    <source>
        <dbReference type="Pfam" id="PF11262"/>
    </source>
</evidence>
<evidence type="ECO:0000259" key="10">
    <source>
        <dbReference type="Pfam" id="PF16134"/>
    </source>
</evidence>
<comment type="subunit">
    <text evidence="5">Component of the THO subcomplex, which is composed of THOC1, THOC2, THOC3, THOC5, THOC6 and THOC7. The THO subcomplex interacts with DDX39B to form the THO-DDX39B complex which multimerizes into a 28-subunit tetrameric assembly. Component of the transcription/export (TREX) complex at least composed of ALYREF/THOC4, DDX39B, SARNP/CIP29, CHTOP and the THO subcomplex; in the complex interacts with THOC1, THOC3, THOC5, THOC7 and DDX39B. TREX seems to have a dynamic structure involving ATP-dependent remodeling. Interacts with POLDIP3 and ZC3H11A.</text>
</comment>
<dbReference type="EMBL" id="JALNTZ010001329">
    <property type="protein sequence ID" value="KAJ3626876.1"/>
    <property type="molecule type" value="Genomic_DNA"/>
</dbReference>
<feature type="domain" description="THO complex subunitTHOC2 C-terminal" evidence="8">
    <location>
        <begin position="981"/>
        <end position="1038"/>
    </location>
</feature>
<evidence type="ECO:0000313" key="11">
    <source>
        <dbReference type="EMBL" id="KAJ3626876.1"/>
    </source>
</evidence>
<feature type="compositionally biased region" description="Polar residues" evidence="7">
    <location>
        <begin position="1133"/>
        <end position="1152"/>
    </location>
</feature>
<evidence type="ECO:0000256" key="4">
    <source>
        <dbReference type="ARBA" id="ARBA00023242"/>
    </source>
</evidence>
<dbReference type="AlphaFoldDB" id="A0AA38M0E1"/>
<feature type="domain" description="THO complex subunit 2 N-terminal" evidence="10">
    <location>
        <begin position="17"/>
        <end position="297"/>
    </location>
</feature>
<dbReference type="PANTHER" id="PTHR21597:SF0">
    <property type="entry name" value="THO COMPLEX SUBUNIT 2"/>
    <property type="match status" value="1"/>
</dbReference>
<keyword evidence="12" id="KW-1185">Reference proteome</keyword>
<sequence>ISLIRSVESWNIAFRRIRTKLVYKQKKFNLLREESEGYSKLVVLLSPLVVEDNQSAVEVFSQIKSLVGYFDLDPNRVLGILLEAFEVHICEALADGAQQLERNSVFHNIVQFFTTLLQTFDFSAQSLCALLGFRYKSFKESDVPAPLSFSLVSAFLITRGLVKLEDVLPYLHPSVDIMSEKANLIFKTADAAAKDLLMVNLSLVWTANDNEVRGIEQLKTEAFCRYKLELYKDLVSYGEKNQTVGLSLALLKIGNWTLCRKLLISVPRGLAFAYPPLSKLLQGAVHRAIQPLYDSYAALIPFSFHVFPPFIYHFKNSTSGFFHASPARWSLFYIPFPLNMCSLGVFPMLNELGCYCDDPVLIAKLCRIGKVIVEKGLSVDPTLTSSATLQEFVDVVCLCILPSLSAMESNPGLLEELWQAIRKLPYHLRYHIYARWKHQTYQQQPTLVICRAFTIFSSKRWMRRISSDDKKVKDSGRKLGKIANGSPLIVLSDIIAKLKRYDNFVVPVVECTKFLTALSRDSMLCKHPSRVPKSHVSDGSADCLIEALTVEDCSVYVDSGQGQATWHKSLSNFIGLSLKKFKVDGSGILQFIAKHLMNNNVDHLLILEELITKMGGIETENVQVLSESQVTAMAGGSLLKQEVNPSLHMPLVPDDVPSVQESIVSSRNMSNSTERLKNTLLSNGIATSLLLSLAQQRSRVLYVEDKTRLEHRKVLGFVYDTTHDVLMQLCKFYAVSFETDALELPSLVSVCPPMVVVFSFRVYSLFDQLLEEGYWKGRALMLPLQGRRSSRFRLSLYSLDMFPHYFIKNFVEALDEVVEIIVPVAEKIIASEKAWICISPRLYAVFWILEHADLEHAAHLYEKKIQTYKAELASLDDSVPEAKEVASYFHMLCIAPRKLYSVSDALFCHSFTKLLQSFNTSNYPALLHYDLIFYEVVSVLDAGSLNEVYRFGYYLCALLDHLESWHSDKSIYEKKCRAVFKTLNDVSVRNTLILLMRIVKFFPKVQAIGDELLGHVKAFKEQNEKEDLKTVATRYYNVLCNVQYRHEWCEGIPDLQPKPLTPAAPLSKQKLPAAPPSTVSASNNSFNDTNGGHGKGTSSSPNDNSGSDVTASSSNAYNDSGNPPDVHPGHAGTSESVKQSVVKASQAPTRGINSPYIA</sequence>
<dbReference type="InterPro" id="IPR040007">
    <property type="entry name" value="Tho2"/>
</dbReference>
<dbReference type="InterPro" id="IPR021418">
    <property type="entry name" value="THO_THOC2_C"/>
</dbReference>
<dbReference type="Pfam" id="PF16134">
    <property type="entry name" value="THOC2_N"/>
    <property type="match status" value="2"/>
</dbReference>
<reference evidence="11" key="1">
    <citation type="journal article" date="2023" name="G3 (Bethesda)">
        <title>Whole genome assemblies of Zophobas morio and Tenebrio molitor.</title>
        <authorList>
            <person name="Kaur S."/>
            <person name="Stinson S.A."/>
            <person name="diCenzo G.C."/>
        </authorList>
    </citation>
    <scope>NUCLEOTIDE SEQUENCE</scope>
    <source>
        <strain evidence="11">QUZm001</strain>
    </source>
</reference>
<dbReference type="Pfam" id="PF11732">
    <property type="entry name" value="Thoc2"/>
    <property type="match status" value="1"/>
</dbReference>
<feature type="domain" description="THO complex subunit 2 N-terminal" evidence="10">
    <location>
        <begin position="356"/>
        <end position="469"/>
    </location>
</feature>
<evidence type="ECO:0000256" key="3">
    <source>
        <dbReference type="ARBA" id="ARBA00019596"/>
    </source>
</evidence>
<comment type="subcellular location">
    <subcellularLocation>
        <location evidence="1">Nucleus</location>
    </subcellularLocation>
</comment>
<dbReference type="GO" id="GO:0006397">
    <property type="term" value="P:mRNA processing"/>
    <property type="evidence" value="ECO:0007669"/>
    <property type="project" value="InterPro"/>
</dbReference>
<evidence type="ECO:0000256" key="7">
    <source>
        <dbReference type="SAM" id="MobiDB-lite"/>
    </source>
</evidence>
<accession>A0AA38M0E1</accession>
<feature type="compositionally biased region" description="Polar residues" evidence="7">
    <location>
        <begin position="1077"/>
        <end position="1121"/>
    </location>
</feature>
<feature type="non-terminal residue" evidence="11">
    <location>
        <position position="1"/>
    </location>
</feature>
<keyword evidence="4" id="KW-0539">Nucleus</keyword>
<feature type="coiled-coil region" evidence="6">
    <location>
        <begin position="851"/>
        <end position="878"/>
    </location>
</feature>
<name>A0AA38M0E1_9CUCU</name>
<feature type="domain" description="THO complex subunitTHOC2 N-terminal" evidence="9">
    <location>
        <begin position="479"/>
        <end position="523"/>
    </location>
</feature>
<feature type="domain" description="THO complex subunitTHOC2 C-terminal" evidence="8">
    <location>
        <begin position="881"/>
        <end position="977"/>
    </location>
</feature>
<keyword evidence="6" id="KW-0175">Coiled coil</keyword>
<dbReference type="InterPro" id="IPR021726">
    <property type="entry name" value="THO_THOC2_N"/>
</dbReference>
<feature type="region of interest" description="Disordered" evidence="7">
    <location>
        <begin position="1060"/>
        <end position="1158"/>
    </location>
</feature>
<evidence type="ECO:0000313" key="12">
    <source>
        <dbReference type="Proteomes" id="UP001168821"/>
    </source>
</evidence>